<keyword evidence="1" id="KW-0732">Signal</keyword>
<dbReference type="EMBL" id="QUNR01000002">
    <property type="protein sequence ID" value="REH38840.1"/>
    <property type="molecule type" value="Genomic_DNA"/>
</dbReference>
<dbReference type="RefSeq" id="WP_116207868.1">
    <property type="nucleotide sequence ID" value="NZ_QUNR01000002.1"/>
</dbReference>
<gene>
    <name evidence="2" type="ORF">DFR26_1005</name>
</gene>
<dbReference type="AlphaFoldDB" id="A0A3E0H5W8"/>
<feature type="chain" id="PRO_5017825669" evidence="1">
    <location>
        <begin position="25"/>
        <end position="708"/>
    </location>
</feature>
<dbReference type="OrthoDB" id="19542at2"/>
<accession>A0A3E0H5W8</accession>
<organism evidence="2 3">
    <name type="scientific">Paraperlucidibaca baekdonensis</name>
    <dbReference type="NCBI Taxonomy" id="748120"/>
    <lineage>
        <taxon>Bacteria</taxon>
        <taxon>Pseudomonadati</taxon>
        <taxon>Pseudomonadota</taxon>
        <taxon>Gammaproteobacteria</taxon>
        <taxon>Moraxellales</taxon>
        <taxon>Moraxellaceae</taxon>
        <taxon>Paraperlucidibaca</taxon>
    </lineage>
</organism>
<sequence length="708" mass="77840">MMTKPSALVLGWLGLALLPSVVWAETEPTDPFDGVEFTPGREIDPVPLFATRAPVLYSDLGGVGLLQTPTARHAPDGTMALAFNKVDPYRRYTFTAQVLPWLEFNYRYTRIEGVQTFTGTDNVDKGFDLSFRLLQETERLPALALGLKDIAGTGLFDSEFLVANKQWGDFDVSLGLAWGYLGNDDTFKNPFCSAKDSFCERPQATSGRGGNVEAGRFFKGPTALFGGVAWHTPLDDLSLAVELDGNDYSREPGVQVNQDLALNVGATYRVTPGVDFRVGYERGDTVMFGIVLNTNFTTLRQVKAEPKPTALQVAPAEQNDWPGVSQRLQREAGYAVSGIYQQDDTLTVEAVPTRYRDFNQGRERALRVLAATAPDDITQFQLTEFDQTLPQVSVAVSRDDVVAALTPSDDQPRFADLITAAAPRPADGQSVAYEAPKQSTSFAVSPYFQQGIGGVDAFYVYDLGVRAVASWQREQSLAQMALRIPVLNNYNDLLKLRTPTRLPEVRTRIAEYVDQPVRIEGLQFTQFARLNSDISAQAYGGILELMYAGVGAEALYRPVGSRWGVAVDVNRVRQRDPNDELGFLPYEVTTGHVTLYNQWPDFYNIQSSLAVGQYLAGDVGGTLTVAREFDSGVVFGGFAAKTNVSTEDFGEGSFNKGLFIQIPLDLLFARNTRSQFGLGFVPILRDGGQMLYRRNTLWGGSVLRTPAP</sequence>
<feature type="signal peptide" evidence="1">
    <location>
        <begin position="1"/>
        <end position="24"/>
    </location>
</feature>
<evidence type="ECO:0000313" key="3">
    <source>
        <dbReference type="Proteomes" id="UP000256774"/>
    </source>
</evidence>
<dbReference type="Proteomes" id="UP000256774">
    <property type="component" value="Unassembled WGS sequence"/>
</dbReference>
<name>A0A3E0H5W8_9GAMM</name>
<reference evidence="2 3" key="1">
    <citation type="submission" date="2018-08" db="EMBL/GenBank/DDBJ databases">
        <title>Genomic Encyclopedia of Type Strains, Phase IV (KMG-IV): sequencing the most valuable type-strain genomes for metagenomic binning, comparative biology and taxonomic classification.</title>
        <authorList>
            <person name="Goeker M."/>
        </authorList>
    </citation>
    <scope>NUCLEOTIDE SEQUENCE [LARGE SCALE GENOMIC DNA]</scope>
    <source>
        <strain evidence="2 3">DSM 26022</strain>
    </source>
</reference>
<dbReference type="Pfam" id="PF06082">
    <property type="entry name" value="YjbH"/>
    <property type="match status" value="1"/>
</dbReference>
<protein>
    <submittedName>
        <fullName evidence="2">Exopolysaccharide biosynthesis protein YbjH</fullName>
    </submittedName>
</protein>
<evidence type="ECO:0000313" key="2">
    <source>
        <dbReference type="EMBL" id="REH38840.1"/>
    </source>
</evidence>
<dbReference type="InterPro" id="IPR010344">
    <property type="entry name" value="YbjH"/>
</dbReference>
<keyword evidence="3" id="KW-1185">Reference proteome</keyword>
<evidence type="ECO:0000256" key="1">
    <source>
        <dbReference type="SAM" id="SignalP"/>
    </source>
</evidence>
<comment type="caution">
    <text evidence="2">The sequence shown here is derived from an EMBL/GenBank/DDBJ whole genome shotgun (WGS) entry which is preliminary data.</text>
</comment>
<proteinExistence type="predicted"/>